<keyword evidence="1" id="KW-0285">Flavoprotein</keyword>
<dbReference type="GO" id="GO:0016491">
    <property type="term" value="F:oxidoreductase activity"/>
    <property type="evidence" value="ECO:0007669"/>
    <property type="project" value="UniProtKB-KW"/>
</dbReference>
<dbReference type="InterPro" id="IPR002346">
    <property type="entry name" value="Mopterin_DH_FAD-bd"/>
</dbReference>
<keyword evidence="3" id="KW-0560">Oxidoreductase</keyword>
<comment type="caution">
    <text evidence="5">The sequence shown here is derived from an EMBL/GenBank/DDBJ whole genome shotgun (WGS) entry which is preliminary data.</text>
</comment>
<dbReference type="AlphaFoldDB" id="A0A8J6NNW6"/>
<dbReference type="InterPro" id="IPR051312">
    <property type="entry name" value="Diverse_Substr_Oxidored"/>
</dbReference>
<evidence type="ECO:0000259" key="4">
    <source>
        <dbReference type="PROSITE" id="PS51387"/>
    </source>
</evidence>
<feature type="domain" description="FAD-binding PCMH-type" evidence="4">
    <location>
        <begin position="1"/>
        <end position="176"/>
    </location>
</feature>
<dbReference type="Pfam" id="PF00941">
    <property type="entry name" value="FAD_binding_5"/>
    <property type="match status" value="1"/>
</dbReference>
<dbReference type="PANTHER" id="PTHR42659">
    <property type="entry name" value="XANTHINE DEHYDROGENASE SUBUNIT C-RELATED"/>
    <property type="match status" value="1"/>
</dbReference>
<dbReference type="Gene3D" id="3.30.465.10">
    <property type="match status" value="1"/>
</dbReference>
<dbReference type="PANTHER" id="PTHR42659:SF2">
    <property type="entry name" value="XANTHINE DEHYDROGENASE SUBUNIT C-RELATED"/>
    <property type="match status" value="1"/>
</dbReference>
<accession>A0A8J6NNW6</accession>
<evidence type="ECO:0000256" key="3">
    <source>
        <dbReference type="ARBA" id="ARBA00023002"/>
    </source>
</evidence>
<reference evidence="5 6" key="1">
    <citation type="submission" date="2020-08" db="EMBL/GenBank/DDBJ databases">
        <title>Bridging the membrane lipid divide: bacteria of the FCB group superphylum have the potential to synthesize archaeal ether lipids.</title>
        <authorList>
            <person name="Villanueva L."/>
            <person name="Von Meijenfeldt F.A.B."/>
            <person name="Westbye A.B."/>
            <person name="Yadav S."/>
            <person name="Hopmans E.C."/>
            <person name="Dutilh B.E."/>
            <person name="Sinninghe Damste J.S."/>
        </authorList>
    </citation>
    <scope>NUCLEOTIDE SEQUENCE [LARGE SCALE GENOMIC DNA]</scope>
    <source>
        <strain evidence="5">NIOZ-UU36</strain>
    </source>
</reference>
<dbReference type="SUPFAM" id="SSF56176">
    <property type="entry name" value="FAD-binding/transporter-associated domain-like"/>
    <property type="match status" value="1"/>
</dbReference>
<dbReference type="PROSITE" id="PS51387">
    <property type="entry name" value="FAD_PCMH"/>
    <property type="match status" value="1"/>
</dbReference>
<evidence type="ECO:0000256" key="1">
    <source>
        <dbReference type="ARBA" id="ARBA00022630"/>
    </source>
</evidence>
<dbReference type="Proteomes" id="UP000614469">
    <property type="component" value="Unassembled WGS sequence"/>
</dbReference>
<evidence type="ECO:0000256" key="2">
    <source>
        <dbReference type="ARBA" id="ARBA00022827"/>
    </source>
</evidence>
<keyword evidence="2" id="KW-0274">FAD</keyword>
<evidence type="ECO:0000313" key="6">
    <source>
        <dbReference type="Proteomes" id="UP000614469"/>
    </source>
</evidence>
<dbReference type="Gene3D" id="3.30.43.10">
    <property type="entry name" value="Uridine Diphospho-n-acetylenolpyruvylglucosamine Reductase, domain 2"/>
    <property type="match status" value="1"/>
</dbReference>
<dbReference type="InterPro" id="IPR016166">
    <property type="entry name" value="FAD-bd_PCMH"/>
</dbReference>
<name>A0A8J6NNW6_9CHLR</name>
<feature type="non-terminal residue" evidence="5">
    <location>
        <position position="201"/>
    </location>
</feature>
<organism evidence="5 6">
    <name type="scientific">Candidatus Desulfolinea nitratireducens</name>
    <dbReference type="NCBI Taxonomy" id="2841698"/>
    <lineage>
        <taxon>Bacteria</taxon>
        <taxon>Bacillati</taxon>
        <taxon>Chloroflexota</taxon>
        <taxon>Anaerolineae</taxon>
        <taxon>Anaerolineales</taxon>
        <taxon>Anaerolineales incertae sedis</taxon>
        <taxon>Candidatus Desulfolinea</taxon>
    </lineage>
</organism>
<evidence type="ECO:0000313" key="5">
    <source>
        <dbReference type="EMBL" id="MBC8336556.1"/>
    </source>
</evidence>
<dbReference type="InterPro" id="IPR036318">
    <property type="entry name" value="FAD-bd_PCMH-like_sf"/>
</dbReference>
<sequence length="201" mass="21923">MWNQYFTPNNLSEALYLLDQYKDDAHIIGGGTDLVLDFLSNNYSEVETVIDISSIPELKNIALENDVVSIGAAVTLSEALGSDLLYSHAKVLLDSIRKIAGPQIRNIATIGGNVVNASPAADTVPSLLVLDSKVSITSLRGTSREIPLNEFLLGNRKVDLRTGEIVTGFSFQKLDPATRYCFRKVQSRRSMAIAILNLAIL</sequence>
<dbReference type="InterPro" id="IPR016169">
    <property type="entry name" value="FAD-bd_PCMH_sub2"/>
</dbReference>
<dbReference type="GO" id="GO:0071949">
    <property type="term" value="F:FAD binding"/>
    <property type="evidence" value="ECO:0007669"/>
    <property type="project" value="InterPro"/>
</dbReference>
<gene>
    <name evidence="5" type="ORF">H8E29_14940</name>
</gene>
<dbReference type="InterPro" id="IPR016167">
    <property type="entry name" value="FAD-bd_PCMH_sub1"/>
</dbReference>
<proteinExistence type="predicted"/>
<dbReference type="EMBL" id="JACNJN010000171">
    <property type="protein sequence ID" value="MBC8336556.1"/>
    <property type="molecule type" value="Genomic_DNA"/>
</dbReference>
<protein>
    <submittedName>
        <fullName evidence="5">FAD binding domain-containing protein</fullName>
    </submittedName>
</protein>